<gene>
    <name evidence="2" type="ORF">DAETH_07350</name>
</gene>
<protein>
    <submittedName>
        <fullName evidence="2">N-acetyltransferase</fullName>
    </submittedName>
</protein>
<sequence>MTLPPRTPRALGFRTDLALRVRMGTQLEERGTYTVVRTPANPTFWWGNFLLLHELPGPGSLGEWLARFREAHPDAQHVALGVDTAEGEIGAADEWEAAGFRLYRDTVLTTPRTTAPAPPRIDVVLRPLTSDADWEAALDLRLGVNAAETHPREEAGYREFAARRLEGLRAAGEAGHGAYLGAFEDGRMLAGLGVYDAGGGVARYQNVETHPEARSRGLAGNLVHFAGEWARDYLAARTLVIVADPEYHAQRLYERVGFRPAQVQLGLERPPPGA</sequence>
<dbReference type="Gene3D" id="3.40.630.30">
    <property type="match status" value="1"/>
</dbReference>
<dbReference type="InterPro" id="IPR016181">
    <property type="entry name" value="Acyl_CoA_acyltransferase"/>
</dbReference>
<evidence type="ECO:0000313" key="3">
    <source>
        <dbReference type="Proteomes" id="UP001064971"/>
    </source>
</evidence>
<dbReference type="SUPFAM" id="SSF55729">
    <property type="entry name" value="Acyl-CoA N-acyltransferases (Nat)"/>
    <property type="match status" value="1"/>
</dbReference>
<reference evidence="2" key="1">
    <citation type="submission" date="2022-07" db="EMBL/GenBank/DDBJ databases">
        <title>Complete Genome Sequence of the Radioresistant Bacterium Deinococcus aetherius ST0316, Isolated from the Air Dust collected in Lower Stratosphere above Japan.</title>
        <authorList>
            <person name="Satoh K."/>
            <person name="Hagiwara K."/>
            <person name="Katsumata K."/>
            <person name="Kubo A."/>
            <person name="Yokobori S."/>
            <person name="Yamagishi A."/>
            <person name="Oono Y."/>
            <person name="Narumi I."/>
        </authorList>
    </citation>
    <scope>NUCLEOTIDE SEQUENCE</scope>
    <source>
        <strain evidence="2">ST0316</strain>
    </source>
</reference>
<organism evidence="2 3">
    <name type="scientific">Deinococcus aetherius</name>
    <dbReference type="NCBI Taxonomy" id="200252"/>
    <lineage>
        <taxon>Bacteria</taxon>
        <taxon>Thermotogati</taxon>
        <taxon>Deinococcota</taxon>
        <taxon>Deinococci</taxon>
        <taxon>Deinococcales</taxon>
        <taxon>Deinococcaceae</taxon>
        <taxon>Deinococcus</taxon>
    </lineage>
</organism>
<name>A0ABN6RGG1_9DEIO</name>
<feature type="domain" description="N-acetyltransferase" evidence="1">
    <location>
        <begin position="123"/>
        <end position="274"/>
    </location>
</feature>
<dbReference type="EMBL" id="AP026560">
    <property type="protein sequence ID" value="BDP40766.1"/>
    <property type="molecule type" value="Genomic_DNA"/>
</dbReference>
<keyword evidence="3" id="KW-1185">Reference proteome</keyword>
<dbReference type="InterPro" id="IPR000182">
    <property type="entry name" value="GNAT_dom"/>
</dbReference>
<proteinExistence type="predicted"/>
<evidence type="ECO:0000259" key="1">
    <source>
        <dbReference type="PROSITE" id="PS51186"/>
    </source>
</evidence>
<evidence type="ECO:0000313" key="2">
    <source>
        <dbReference type="EMBL" id="BDP40766.1"/>
    </source>
</evidence>
<dbReference type="PROSITE" id="PS51186">
    <property type="entry name" value="GNAT"/>
    <property type="match status" value="1"/>
</dbReference>
<accession>A0ABN6RGG1</accession>
<dbReference type="Proteomes" id="UP001064971">
    <property type="component" value="Chromosome"/>
</dbReference>
<dbReference type="RefSeq" id="WP_264776577.1">
    <property type="nucleotide sequence ID" value="NZ_AP026560.1"/>
</dbReference>
<dbReference type="Pfam" id="PF00583">
    <property type="entry name" value="Acetyltransf_1"/>
    <property type="match status" value="1"/>
</dbReference>